<keyword evidence="1" id="KW-0436">Ligase</keyword>
<proteinExistence type="predicted"/>
<dbReference type="InterPro" id="IPR011761">
    <property type="entry name" value="ATP-grasp"/>
</dbReference>
<dbReference type="NCBIfam" id="NF005543">
    <property type="entry name" value="PRK07206.1"/>
    <property type="match status" value="1"/>
</dbReference>
<evidence type="ECO:0000256" key="1">
    <source>
        <dbReference type="ARBA" id="ARBA00022598"/>
    </source>
</evidence>
<sequence length="430" mass="48599">MKKCVLIVDPFSSGALYAEALIKRGIVPVAILSHYPIIEVYRDSFKSSDFKYIFTYSENADFYEELNIFLRDKELIVVLAGAESGVELADKLSERYCIDHSNGTALSSCRRNKYEMVQKLGQLHIDVPLTIKSNSSDEFLTWIKNNNLFTKGVVIKPLKSAGTDSVHACFNEQELIEVVNQNIGKINQLNFKNDDLIAQEYLIGTEYVVDSTSINGNHIITNICCYKKTNANNSKFVYDYLDFLPETGDVQHNLAEYVYKVLDGLGVKYGPAHSEIMLTDKGPQLIETGIRPHGGVAIPACRLATGNSHLDLTLDLILSKSKRLENRIGFKLIKHTRIVFLISHFESYILDEHQNLEYIKKLISFVTLKLNVRPGKYLKKTVDLFSMPGLLILSHESKEQVESDYNLVRKLEQKGLFVLAASQESKTTKI</sequence>
<comment type="caution">
    <text evidence="6">The sequence shown here is derived from an EMBL/GenBank/DDBJ whole genome shotgun (WGS) entry which is preliminary data.</text>
</comment>
<dbReference type="GO" id="GO:0005524">
    <property type="term" value="F:ATP binding"/>
    <property type="evidence" value="ECO:0007669"/>
    <property type="project" value="UniProtKB-UniRule"/>
</dbReference>
<dbReference type="PROSITE" id="PS50975">
    <property type="entry name" value="ATP_GRASP"/>
    <property type="match status" value="1"/>
</dbReference>
<dbReference type="SUPFAM" id="SSF56059">
    <property type="entry name" value="Glutathione synthetase ATP-binding domain-like"/>
    <property type="match status" value="1"/>
</dbReference>
<dbReference type="RefSeq" id="WP_015961550.1">
    <property type="nucleotide sequence ID" value="NZ_CBCRUH010000001.1"/>
</dbReference>
<feature type="domain" description="ATP-grasp" evidence="5">
    <location>
        <begin position="117"/>
        <end position="318"/>
    </location>
</feature>
<keyword evidence="3 4" id="KW-0067">ATP-binding</keyword>
<dbReference type="EMBL" id="QWDR01000001">
    <property type="protein sequence ID" value="RJY34682.1"/>
    <property type="molecule type" value="Genomic_DNA"/>
</dbReference>
<protein>
    <submittedName>
        <fullName evidence="6">ATP-grasp domain-containing protein</fullName>
    </submittedName>
</protein>
<evidence type="ECO:0000259" key="5">
    <source>
        <dbReference type="PROSITE" id="PS50975"/>
    </source>
</evidence>
<organism evidence="6 7">
    <name type="scientific">Legionella pneumophila subsp. pneumophila</name>
    <dbReference type="NCBI Taxonomy" id="91891"/>
    <lineage>
        <taxon>Bacteria</taxon>
        <taxon>Pseudomonadati</taxon>
        <taxon>Pseudomonadota</taxon>
        <taxon>Gammaproteobacteria</taxon>
        <taxon>Legionellales</taxon>
        <taxon>Legionellaceae</taxon>
        <taxon>Legionella</taxon>
    </lineage>
</organism>
<gene>
    <name evidence="6" type="ORF">D1H98_07860</name>
</gene>
<evidence type="ECO:0000313" key="7">
    <source>
        <dbReference type="Proteomes" id="UP000277145"/>
    </source>
</evidence>
<dbReference type="PANTHER" id="PTHR43585:SF2">
    <property type="entry name" value="ATP-GRASP ENZYME FSQD"/>
    <property type="match status" value="1"/>
</dbReference>
<dbReference type="AlphaFoldDB" id="A0A3A6UE52"/>
<dbReference type="InterPro" id="IPR052032">
    <property type="entry name" value="ATP-dep_AA_Ligase"/>
</dbReference>
<evidence type="ECO:0000256" key="3">
    <source>
        <dbReference type="ARBA" id="ARBA00022840"/>
    </source>
</evidence>
<evidence type="ECO:0000313" key="6">
    <source>
        <dbReference type="EMBL" id="RJY34682.1"/>
    </source>
</evidence>
<dbReference type="GO" id="GO:0016874">
    <property type="term" value="F:ligase activity"/>
    <property type="evidence" value="ECO:0007669"/>
    <property type="project" value="UniProtKB-KW"/>
</dbReference>
<dbReference type="Proteomes" id="UP000277145">
    <property type="component" value="Unassembled WGS sequence"/>
</dbReference>
<keyword evidence="2 4" id="KW-0547">Nucleotide-binding</keyword>
<dbReference type="Gene3D" id="3.30.470.20">
    <property type="entry name" value="ATP-grasp fold, B domain"/>
    <property type="match status" value="1"/>
</dbReference>
<accession>A0A3A6UE52</accession>
<dbReference type="GO" id="GO:0046872">
    <property type="term" value="F:metal ion binding"/>
    <property type="evidence" value="ECO:0007669"/>
    <property type="project" value="InterPro"/>
</dbReference>
<dbReference type="PANTHER" id="PTHR43585">
    <property type="entry name" value="FUMIPYRROLE BIOSYNTHESIS PROTEIN C"/>
    <property type="match status" value="1"/>
</dbReference>
<reference evidence="6 7" key="1">
    <citation type="submission" date="2018-08" db="EMBL/GenBank/DDBJ databases">
        <title>Genome Sequences of Legionella pneumophila subsp. pneumophila Isolates, Recovered from a Drinking Water System in a Large Builging.</title>
        <authorList>
            <person name="Gomez-Alvarez V."/>
            <person name="Boczek L."/>
            <person name="King D."/>
            <person name="Pemberton A."/>
            <person name="Pfaller S."/>
            <person name="Rodgers M."/>
            <person name="Santodomingo J."/>
            <person name="Revetta R."/>
        </authorList>
    </citation>
    <scope>NUCLEOTIDE SEQUENCE [LARGE SCALE GENOMIC DNA]</scope>
    <source>
        <strain evidence="6 7">L01C.1</strain>
    </source>
</reference>
<evidence type="ECO:0000256" key="2">
    <source>
        <dbReference type="ARBA" id="ARBA00022741"/>
    </source>
</evidence>
<dbReference type="Pfam" id="PF13535">
    <property type="entry name" value="ATP-grasp_4"/>
    <property type="match status" value="1"/>
</dbReference>
<name>A0A3A6UE52_LEGPN</name>
<evidence type="ECO:0000256" key="4">
    <source>
        <dbReference type="PROSITE-ProRule" id="PRU00409"/>
    </source>
</evidence>